<dbReference type="Gramene" id="rna-AYBTSS11_LOCUS23219">
    <property type="protein sequence ID" value="CAJ1971220.1"/>
    <property type="gene ID" value="gene-AYBTSS11_LOCUS23219"/>
</dbReference>
<evidence type="ECO:0000313" key="2">
    <source>
        <dbReference type="Proteomes" id="UP001189624"/>
    </source>
</evidence>
<name>A0AA86SZ48_9FABA</name>
<dbReference type="Proteomes" id="UP001189624">
    <property type="component" value="Chromosome 8"/>
</dbReference>
<dbReference type="EMBL" id="OY731405">
    <property type="protein sequence ID" value="CAJ1971220.1"/>
    <property type="molecule type" value="Genomic_DNA"/>
</dbReference>
<keyword evidence="2" id="KW-1185">Reference proteome</keyword>
<protein>
    <submittedName>
        <fullName evidence="1">Uncharacterized protein</fullName>
    </submittedName>
</protein>
<reference evidence="1" key="1">
    <citation type="submission" date="2023-10" db="EMBL/GenBank/DDBJ databases">
        <authorList>
            <person name="Domelevo Entfellner J.-B."/>
        </authorList>
    </citation>
    <scope>NUCLEOTIDE SEQUENCE</scope>
</reference>
<dbReference type="AlphaFoldDB" id="A0AA86SZ48"/>
<proteinExistence type="predicted"/>
<accession>A0AA86SZ48</accession>
<evidence type="ECO:0000313" key="1">
    <source>
        <dbReference type="EMBL" id="CAJ1971220.1"/>
    </source>
</evidence>
<sequence>MLELNQIPRANEINFAVLTTLPTFFLTLSLAPTCVGLPHVTLLRSGIFNRAH</sequence>
<gene>
    <name evidence="1" type="ORF">AYBTSS11_LOCUS23219</name>
</gene>
<organism evidence="1 2">
    <name type="scientific">Sphenostylis stenocarpa</name>
    <dbReference type="NCBI Taxonomy" id="92480"/>
    <lineage>
        <taxon>Eukaryota</taxon>
        <taxon>Viridiplantae</taxon>
        <taxon>Streptophyta</taxon>
        <taxon>Embryophyta</taxon>
        <taxon>Tracheophyta</taxon>
        <taxon>Spermatophyta</taxon>
        <taxon>Magnoliopsida</taxon>
        <taxon>eudicotyledons</taxon>
        <taxon>Gunneridae</taxon>
        <taxon>Pentapetalae</taxon>
        <taxon>rosids</taxon>
        <taxon>fabids</taxon>
        <taxon>Fabales</taxon>
        <taxon>Fabaceae</taxon>
        <taxon>Papilionoideae</taxon>
        <taxon>50 kb inversion clade</taxon>
        <taxon>NPAAA clade</taxon>
        <taxon>indigoferoid/millettioid clade</taxon>
        <taxon>Phaseoleae</taxon>
        <taxon>Sphenostylis</taxon>
    </lineage>
</organism>